<dbReference type="SUPFAM" id="SSF50044">
    <property type="entry name" value="SH3-domain"/>
    <property type="match status" value="1"/>
</dbReference>
<organism evidence="2 3">
    <name type="scientific">Moelleriella libera RCEF 2490</name>
    <dbReference type="NCBI Taxonomy" id="1081109"/>
    <lineage>
        <taxon>Eukaryota</taxon>
        <taxon>Fungi</taxon>
        <taxon>Dikarya</taxon>
        <taxon>Ascomycota</taxon>
        <taxon>Pezizomycotina</taxon>
        <taxon>Sordariomycetes</taxon>
        <taxon>Hypocreomycetidae</taxon>
        <taxon>Hypocreales</taxon>
        <taxon>Clavicipitaceae</taxon>
        <taxon>Moelleriella</taxon>
    </lineage>
</organism>
<sequence>MDTVEELVTLPFREVIEKGNLAIENAADHPVMMREAQRLVKMGERSLARIEASSQKLYNEYGINFLIALKENDEITEYRKLLTDLLWDFEDFIEADTFEIEKFQELQALNRDVAPKIYNVLITLKLEAQSGFLSQLSPPSSPHPQQLPRGHTGQHVSIASLPSTRGSTSPQADATSILDFSNVEDATDQLRTLTSMRSLSSVHSHDHDNGATLYEQEDKAVPAVGSKSLPSPPKLPTLDPWDPRTLCNDDSKANGHGPVGRRPDVIRPESPVDPAISPCNHDHRMRLPAGSLFPYSPTVLSHEFESDESSEYRHSGSSALSLSTSATSHGTRPRALHPLSPTIPEEETPPKSSKNNYVPPLQARPPAFHGVHQPIQDSSADCSHVGDMSRQYEALRRPQGQPPNSPLPRLPTSRKGDNLRAGDSSPEPGQSSLKSPLHAEAFAQMAAEQGLIPVESEREVEVDHLSSQKDCTIGPDSSFYQYKGFCEGAREVTRGGIGGLIFPQMFQGFASATTVAKCTGCFFELDFAHIEADVNKEDKGNFHKCGIDYRLRFLQKSHIPLKRSDDVLFACVFCVQAGKTMDECDATVFAGSQALFNHLAHHPRPLPKIPGIAVVEDESMPARLMNDYDLHFRAPAIAHPAQMNVTQIHGKPTGFARDQCRRLHGQRLLYDRSPALELCHGGRVTGIEWPEKYNGEWLFAWHDGKFASVHNSIIRLNPPLAEDVRAIGTSLLRAKSRWRFQQKEKDKDNNLWLKFDKNEAITNISYPYSDFWCWAGTNAKGKWGIFPKVFLEPSSVQELSVEGADRSLTLSNEMNKSSSMFKLRFGRPASIAESSGGHSVGPSMCSVGGDS</sequence>
<proteinExistence type="predicted"/>
<evidence type="ECO:0000313" key="3">
    <source>
        <dbReference type="Proteomes" id="UP000078544"/>
    </source>
</evidence>
<dbReference type="InterPro" id="IPR036028">
    <property type="entry name" value="SH3-like_dom_sf"/>
</dbReference>
<dbReference type="AlphaFoldDB" id="A0A162K2F7"/>
<gene>
    <name evidence="2" type="ORF">AAL_01478</name>
</gene>
<feature type="region of interest" description="Disordered" evidence="1">
    <location>
        <begin position="135"/>
        <end position="176"/>
    </location>
</feature>
<reference evidence="2 3" key="1">
    <citation type="journal article" date="2016" name="Genome Biol. Evol.">
        <title>Divergent and convergent evolution of fungal pathogenicity.</title>
        <authorList>
            <person name="Shang Y."/>
            <person name="Xiao G."/>
            <person name="Zheng P."/>
            <person name="Cen K."/>
            <person name="Zhan S."/>
            <person name="Wang C."/>
        </authorList>
    </citation>
    <scope>NUCLEOTIDE SEQUENCE [LARGE SCALE GENOMIC DNA]</scope>
    <source>
        <strain evidence="2 3">RCEF 2490</strain>
    </source>
</reference>
<dbReference type="Proteomes" id="UP000078544">
    <property type="component" value="Unassembled WGS sequence"/>
</dbReference>
<comment type="caution">
    <text evidence="2">The sequence shown here is derived from an EMBL/GenBank/DDBJ whole genome shotgun (WGS) entry which is preliminary data.</text>
</comment>
<feature type="region of interest" description="Disordered" evidence="1">
    <location>
        <begin position="831"/>
        <end position="851"/>
    </location>
</feature>
<feature type="compositionally biased region" description="Pro residues" evidence="1">
    <location>
        <begin position="400"/>
        <end position="409"/>
    </location>
</feature>
<feature type="region of interest" description="Disordered" evidence="1">
    <location>
        <begin position="245"/>
        <end position="283"/>
    </location>
</feature>
<feature type="compositionally biased region" description="Low complexity" evidence="1">
    <location>
        <begin position="135"/>
        <end position="148"/>
    </location>
</feature>
<dbReference type="STRING" id="1081109.A0A162K2F7"/>
<feature type="compositionally biased region" description="Polar residues" evidence="1">
    <location>
        <begin position="154"/>
        <end position="174"/>
    </location>
</feature>
<dbReference type="OrthoDB" id="5243589at2759"/>
<evidence type="ECO:0000256" key="1">
    <source>
        <dbReference type="SAM" id="MobiDB-lite"/>
    </source>
</evidence>
<feature type="compositionally biased region" description="Low complexity" evidence="1">
    <location>
        <begin position="315"/>
        <end position="330"/>
    </location>
</feature>
<dbReference type="EMBL" id="AZGY01000002">
    <property type="protein sequence ID" value="OAA32146.1"/>
    <property type="molecule type" value="Genomic_DNA"/>
</dbReference>
<protein>
    <recommendedName>
        <fullName evidence="4">RING finger domain-containing protein</fullName>
    </recommendedName>
</protein>
<name>A0A162K2F7_9HYPO</name>
<feature type="region of interest" description="Disordered" evidence="1">
    <location>
        <begin position="306"/>
        <end position="434"/>
    </location>
</feature>
<evidence type="ECO:0000313" key="2">
    <source>
        <dbReference type="EMBL" id="OAA32146.1"/>
    </source>
</evidence>
<evidence type="ECO:0008006" key="4">
    <source>
        <dbReference type="Google" id="ProtNLM"/>
    </source>
</evidence>
<keyword evidence="3" id="KW-1185">Reference proteome</keyword>
<accession>A0A162K2F7</accession>